<proteinExistence type="predicted"/>
<feature type="transmembrane region" description="Helical" evidence="2">
    <location>
        <begin position="678"/>
        <end position="699"/>
    </location>
</feature>
<feature type="transmembrane region" description="Helical" evidence="2">
    <location>
        <begin position="711"/>
        <end position="728"/>
    </location>
</feature>
<evidence type="ECO:0008006" key="5">
    <source>
        <dbReference type="Google" id="ProtNLM"/>
    </source>
</evidence>
<feature type="transmembrane region" description="Helical" evidence="2">
    <location>
        <begin position="225"/>
        <end position="245"/>
    </location>
</feature>
<keyword evidence="4" id="KW-1185">Reference proteome</keyword>
<feature type="transmembrane region" description="Helical" evidence="2">
    <location>
        <begin position="80"/>
        <end position="101"/>
    </location>
</feature>
<evidence type="ECO:0000256" key="1">
    <source>
        <dbReference type="SAM" id="MobiDB-lite"/>
    </source>
</evidence>
<feature type="transmembrane region" description="Helical" evidence="2">
    <location>
        <begin position="295"/>
        <end position="312"/>
    </location>
</feature>
<organism evidence="3 4">
    <name type="scientific">Mycovorax composti</name>
    <dbReference type="NCBI Taxonomy" id="2962693"/>
    <lineage>
        <taxon>Bacteria</taxon>
        <taxon>Pseudomonadati</taxon>
        <taxon>Bacteroidota</taxon>
        <taxon>Chitinophagia</taxon>
        <taxon>Chitinophagales</taxon>
        <taxon>Chitinophagaceae</taxon>
        <taxon>Mycovorax</taxon>
    </lineage>
</organism>
<feature type="transmembrane region" description="Helical" evidence="2">
    <location>
        <begin position="617"/>
        <end position="641"/>
    </location>
</feature>
<feature type="transmembrane region" description="Helical" evidence="2">
    <location>
        <begin position="113"/>
        <end position="134"/>
    </location>
</feature>
<evidence type="ECO:0000313" key="3">
    <source>
        <dbReference type="EMBL" id="WWC84953.1"/>
    </source>
</evidence>
<feature type="region of interest" description="Disordered" evidence="1">
    <location>
        <begin position="1143"/>
        <end position="1176"/>
    </location>
</feature>
<protein>
    <recommendedName>
        <fullName evidence="5">DUF2723 domain-containing protein</fullName>
    </recommendedName>
</protein>
<feature type="transmembrane region" description="Helical" evidence="2">
    <location>
        <begin position="184"/>
        <end position="213"/>
    </location>
</feature>
<evidence type="ECO:0000313" key="4">
    <source>
        <dbReference type="Proteomes" id="UP001321305"/>
    </source>
</evidence>
<dbReference type="Pfam" id="PF11028">
    <property type="entry name" value="TMEM260-like"/>
    <property type="match status" value="1"/>
</dbReference>
<feature type="transmembrane region" description="Helical" evidence="2">
    <location>
        <begin position="564"/>
        <end position="581"/>
    </location>
</feature>
<sequence length="1176" mass="133330">MNFRKVNNITGWIVFVIATLTYVFTREARGSLWDCGEFVACAFKLGMPHPPGAPMFTLLGRFFIILFGDNAMTAANAVNFMSALASSGTILFLFWTITHFARKMYVNVGEELSPAQLITVMGAGVIGALAYTFTDSFWYSAVEGEVYALSSLFTALVFWLILKWEHADERATNEMERAKSDRWIIFLFFMMGLSIGVHLLNLLTIPAIVMIYFYRRYKATNRGALIAFLVGCAITGIVQVAVIQYSMKAAGLFDVFFVNKFGLPFFSGFAIYFVVLAALIVWGLRFKNNVSKTSLLIWAALFFTMAFLPFAFSSTGAAFKIILLLAIGGVLGYFIKPATLGILKLLLWCYAFMMLGYSMYFTSMIRSNADPAIDMNNVDNPINLVYYLSREQYGSAPLIYGPHYAAEVERDAVGYPVIKYKEMQYSKGKDKYIPIGRRREYVYQKSDMQLFPRVWDPSNAQGHAQFYADWLNLDQQRDEQTGQIHYGAPSYADNINWFLSYQTDFLFMRYFMWNFAGRQNDLQGFGNKRDGNWISGISLIDSPRLGDQSKLPDSLKNNKGHNKLYMLPFVLGILGFVYQLLKNRRDFIVTLIFFFFMGEALVIYLNAPGNMPRERDYVFVGACYVFAIWIGLSVLAFVRMAVEKLEKDLFKKILTYGATLAFLVTLISSLTATFKGTITASIFAALWFVLVVIAITLIVRALSAKGTNLKTAGIVASVICLFVPALMAQQEWDDHDRSQKTLAPDLAKDYLESCAPNAILFTFGDNDTYPLWYAQEVEGIRKDIRIINTSLLGIDWYINQLRYKINDADSVDVIWSPEQIQGHNREYIRIGNQGGDKLDPNAYYPLYDVMKDYLGQSVTDEDGNDVGPGIMPFRKFFVPVDKEVVRKNGTANPTDSIADQIQFDIPASALTRNDLIMLNIIATNKWQRPIYFTAAYGDLGFGHYLRKDGLTYRLVPFPVKTPQQNWVTDQAMRSMRAGGTSVRDNNLEVIFNNLHKKFEFGGANKKGVYFDEVNRQYLLNIRAIFAEAAGNLADAGRKEEAIKLLEKEAQNILPENLPYGMTSRYSMHNQTGILLVEAHYKAGMFDRARQIAEAVRKDIVDQRAYYEYLKNNKPEYYSGLEYTEVILNEIMDEVLKQVEQTYDPTKKAAQQIPEINPQEAQQAADSAQKATQEATK</sequence>
<dbReference type="PANTHER" id="PTHR16214">
    <property type="entry name" value="TRANSMEMBRANE PROTEIN 260"/>
    <property type="match status" value="1"/>
</dbReference>
<feature type="transmembrane region" description="Helical" evidence="2">
    <location>
        <begin position="342"/>
        <end position="361"/>
    </location>
</feature>
<gene>
    <name evidence="3" type="ORF">PIECOFPK_02696</name>
</gene>
<keyword evidence="2" id="KW-1133">Transmembrane helix</keyword>
<keyword evidence="2" id="KW-0812">Transmembrane</keyword>
<feature type="transmembrane region" description="Helical" evidence="2">
    <location>
        <begin position="318"/>
        <end position="335"/>
    </location>
</feature>
<reference evidence="4" key="1">
    <citation type="submission" date="2024-01" db="EMBL/GenBank/DDBJ databases">
        <title>Mycovorax composti gen. nov. sp. nov., a member of the family Chitinophagaceae isolated from button mushroom compost.</title>
        <authorList>
            <person name="Thai M."/>
            <person name="Bell T.L."/>
            <person name="Kertesz M.A."/>
        </authorList>
    </citation>
    <scope>NUCLEOTIDE SEQUENCE [LARGE SCALE GENOMIC DNA]</scope>
    <source>
        <strain evidence="4">C216</strain>
    </source>
</reference>
<feature type="compositionally biased region" description="Polar residues" evidence="1">
    <location>
        <begin position="1158"/>
        <end position="1176"/>
    </location>
</feature>
<accession>A0ABZ2EMX7</accession>
<dbReference type="Proteomes" id="UP001321305">
    <property type="component" value="Chromosome"/>
</dbReference>
<evidence type="ECO:0000256" key="2">
    <source>
        <dbReference type="SAM" id="Phobius"/>
    </source>
</evidence>
<feature type="transmembrane region" description="Helical" evidence="2">
    <location>
        <begin position="7"/>
        <end position="24"/>
    </location>
</feature>
<dbReference type="InterPro" id="IPR021280">
    <property type="entry name" value="TMEM260-like"/>
</dbReference>
<feature type="transmembrane region" description="Helical" evidence="2">
    <location>
        <begin position="52"/>
        <end position="68"/>
    </location>
</feature>
<dbReference type="InterPro" id="IPR052724">
    <property type="entry name" value="GT117_domain-containing"/>
</dbReference>
<dbReference type="EMBL" id="CP144143">
    <property type="protein sequence ID" value="WWC84953.1"/>
    <property type="molecule type" value="Genomic_DNA"/>
</dbReference>
<feature type="transmembrane region" description="Helical" evidence="2">
    <location>
        <begin position="588"/>
        <end position="605"/>
    </location>
</feature>
<dbReference type="RefSeq" id="WP_409966119.1">
    <property type="nucleotide sequence ID" value="NZ_CP144143.1"/>
</dbReference>
<dbReference type="PANTHER" id="PTHR16214:SF3">
    <property type="entry name" value="TRANSMEMBRANE PROTEIN 260"/>
    <property type="match status" value="1"/>
</dbReference>
<name>A0ABZ2EMX7_9BACT</name>
<keyword evidence="2" id="KW-0472">Membrane</keyword>
<feature type="transmembrane region" description="Helical" evidence="2">
    <location>
        <begin position="146"/>
        <end position="164"/>
    </location>
</feature>
<feature type="transmembrane region" description="Helical" evidence="2">
    <location>
        <begin position="653"/>
        <end position="672"/>
    </location>
</feature>
<feature type="transmembrane region" description="Helical" evidence="2">
    <location>
        <begin position="265"/>
        <end position="283"/>
    </location>
</feature>